<proteinExistence type="predicted"/>
<comment type="caution">
    <text evidence="2">The sequence shown here is derived from an EMBL/GenBank/DDBJ whole genome shotgun (WGS) entry which is preliminary data.</text>
</comment>
<keyword evidence="1" id="KW-0472">Membrane</keyword>
<feature type="transmembrane region" description="Helical" evidence="1">
    <location>
        <begin position="77"/>
        <end position="99"/>
    </location>
</feature>
<dbReference type="EMBL" id="MHVR01000017">
    <property type="protein sequence ID" value="OHA95796.1"/>
    <property type="molecule type" value="Genomic_DNA"/>
</dbReference>
<evidence type="ECO:0000313" key="2">
    <source>
        <dbReference type="EMBL" id="OHA95796.1"/>
    </source>
</evidence>
<gene>
    <name evidence="2" type="ORF">A3C70_01245</name>
</gene>
<evidence type="ECO:0000313" key="3">
    <source>
        <dbReference type="Proteomes" id="UP000178175"/>
    </source>
</evidence>
<feature type="transmembrane region" description="Helical" evidence="1">
    <location>
        <begin position="29"/>
        <end position="46"/>
    </location>
</feature>
<reference evidence="2 3" key="1">
    <citation type="journal article" date="2016" name="Nat. Commun.">
        <title>Thousands of microbial genomes shed light on interconnected biogeochemical processes in an aquifer system.</title>
        <authorList>
            <person name="Anantharaman K."/>
            <person name="Brown C.T."/>
            <person name="Hug L.A."/>
            <person name="Sharon I."/>
            <person name="Castelle C.J."/>
            <person name="Probst A.J."/>
            <person name="Thomas B.C."/>
            <person name="Singh A."/>
            <person name="Wilkins M.J."/>
            <person name="Karaoz U."/>
            <person name="Brodie E.L."/>
            <person name="Williams K.H."/>
            <person name="Hubbard S.S."/>
            <person name="Banfield J.F."/>
        </authorList>
    </citation>
    <scope>NUCLEOTIDE SEQUENCE [LARGE SCALE GENOMIC DNA]</scope>
</reference>
<dbReference type="AlphaFoldDB" id="A0A1G2TET3"/>
<keyword evidence="1" id="KW-1133">Transmembrane helix</keyword>
<evidence type="ECO:0000256" key="1">
    <source>
        <dbReference type="SAM" id="Phobius"/>
    </source>
</evidence>
<feature type="transmembrane region" description="Helical" evidence="1">
    <location>
        <begin position="166"/>
        <end position="187"/>
    </location>
</feature>
<accession>A0A1G2TET3</accession>
<keyword evidence="1" id="KW-0812">Transmembrane</keyword>
<dbReference type="Proteomes" id="UP000178175">
    <property type="component" value="Unassembled WGS sequence"/>
</dbReference>
<sequence>MPPEQLLTPVTQAPQISWFKKLLLNLEKIIVLTSISVGFVYLLNYFLVRAKIQIPFLNIGITILILIYFWKKWRQTLLILFIGILTLFFEMIALAPFSINSDNFSTQIAASNILFAFLPFFMVLPFIGPVALVYAYFRGLLKDQSNIEIPTESVQIQTSRRRVFKYVAVVMGVILLLVIAGPAYYIFIYSGTRVESTTKTSDDPNIGKVISLGIPSAYSRDNLARSDIPRIQEVNRFLECIGDIDSVGAHHYKNGYYDVGYLPSTTNLKIIEVLNTENKGLAELGGSGLTYGVLEDNNGILYTRALVLLSNCNGRLEPHLEKLFLFIEQNGKTRVELTLWRDDNTAWNSPAVSTSVGQERLISDLNKIPSKYKVENIEKVDSYIPGMKAVAVDVNADTLVYLVASMLDFAVWEIKGLDKAYQDTLTAEDLSGFKKKPLDF</sequence>
<feature type="transmembrane region" description="Helical" evidence="1">
    <location>
        <begin position="52"/>
        <end position="70"/>
    </location>
</feature>
<name>A0A1G2TET3_9BACT</name>
<organism evidence="2 3">
    <name type="scientific">Candidatus Zambryskibacteria bacterium RIFCSPHIGHO2_02_FULL_43_14</name>
    <dbReference type="NCBI Taxonomy" id="1802748"/>
    <lineage>
        <taxon>Bacteria</taxon>
        <taxon>Candidatus Zambryskiibacteriota</taxon>
    </lineage>
</organism>
<feature type="transmembrane region" description="Helical" evidence="1">
    <location>
        <begin position="111"/>
        <end position="137"/>
    </location>
</feature>
<protein>
    <submittedName>
        <fullName evidence="2">Uncharacterized protein</fullName>
    </submittedName>
</protein>